<name>A0AB39PCG2_9ACTN</name>
<evidence type="ECO:0000259" key="2">
    <source>
        <dbReference type="PROSITE" id="PS51186"/>
    </source>
</evidence>
<dbReference type="SUPFAM" id="SSF55729">
    <property type="entry name" value="Acyl-CoA N-acyltransferases (Nat)"/>
    <property type="match status" value="1"/>
</dbReference>
<dbReference type="GO" id="GO:1990189">
    <property type="term" value="F:protein N-terminal-serine acetyltransferase activity"/>
    <property type="evidence" value="ECO:0007669"/>
    <property type="project" value="TreeGrafter"/>
</dbReference>
<dbReference type="AlphaFoldDB" id="A0AB39PCG2"/>
<dbReference type="Pfam" id="PF13302">
    <property type="entry name" value="Acetyltransf_3"/>
    <property type="match status" value="1"/>
</dbReference>
<dbReference type="Gene3D" id="3.40.630.30">
    <property type="match status" value="1"/>
</dbReference>
<proteinExistence type="predicted"/>
<dbReference type="InterPro" id="IPR051908">
    <property type="entry name" value="Ribosomal_N-acetyltransferase"/>
</dbReference>
<dbReference type="EC" id="2.3.-.-" evidence="3"/>
<dbReference type="RefSeq" id="WP_369235330.1">
    <property type="nucleotide sequence ID" value="NZ_CP163435.1"/>
</dbReference>
<feature type="region of interest" description="Disordered" evidence="1">
    <location>
        <begin position="201"/>
        <end position="223"/>
    </location>
</feature>
<evidence type="ECO:0000256" key="1">
    <source>
        <dbReference type="SAM" id="MobiDB-lite"/>
    </source>
</evidence>
<dbReference type="PROSITE" id="PS51186">
    <property type="entry name" value="GNAT"/>
    <property type="match status" value="1"/>
</dbReference>
<dbReference type="InterPro" id="IPR016181">
    <property type="entry name" value="Acyl_CoA_acyltransferase"/>
</dbReference>
<evidence type="ECO:0000313" key="3">
    <source>
        <dbReference type="EMBL" id="XDQ27851.1"/>
    </source>
</evidence>
<accession>A0AB39PCG2</accession>
<reference evidence="3" key="1">
    <citation type="submission" date="2024-07" db="EMBL/GenBank/DDBJ databases">
        <authorList>
            <person name="Yu S.T."/>
        </authorList>
    </citation>
    <scope>NUCLEOTIDE SEQUENCE</scope>
    <source>
        <strain evidence="3">R21</strain>
    </source>
</reference>
<dbReference type="EMBL" id="CP163435">
    <property type="protein sequence ID" value="XDQ27851.1"/>
    <property type="molecule type" value="Genomic_DNA"/>
</dbReference>
<gene>
    <name evidence="3" type="ORF">AB5J56_25505</name>
</gene>
<dbReference type="GO" id="GO:0005737">
    <property type="term" value="C:cytoplasm"/>
    <property type="evidence" value="ECO:0007669"/>
    <property type="project" value="TreeGrafter"/>
</dbReference>
<dbReference type="PANTHER" id="PTHR43441:SF10">
    <property type="entry name" value="ACETYLTRANSFERASE"/>
    <property type="match status" value="1"/>
</dbReference>
<keyword evidence="3" id="KW-0012">Acyltransferase</keyword>
<feature type="region of interest" description="Disordered" evidence="1">
    <location>
        <begin position="1"/>
        <end position="20"/>
    </location>
</feature>
<keyword evidence="3" id="KW-0808">Transferase</keyword>
<dbReference type="InterPro" id="IPR000182">
    <property type="entry name" value="GNAT_dom"/>
</dbReference>
<dbReference type="PANTHER" id="PTHR43441">
    <property type="entry name" value="RIBOSOMAL-PROTEIN-SERINE ACETYLTRANSFERASE"/>
    <property type="match status" value="1"/>
</dbReference>
<feature type="domain" description="N-acetyltransferase" evidence="2">
    <location>
        <begin position="28"/>
        <end position="196"/>
    </location>
</feature>
<organism evidence="3">
    <name type="scientific">Streptomyces sp. R21</name>
    <dbReference type="NCBI Taxonomy" id="3238627"/>
    <lineage>
        <taxon>Bacteria</taxon>
        <taxon>Bacillati</taxon>
        <taxon>Actinomycetota</taxon>
        <taxon>Actinomycetes</taxon>
        <taxon>Kitasatosporales</taxon>
        <taxon>Streptomycetaceae</taxon>
        <taxon>Streptomyces</taxon>
    </lineage>
</organism>
<sequence>MADVDDKGAQPLAQPLAQSSPELHGHGLRLCRWDAESDADVEAWLRGLLDPEFQRWNTPLIPVRDLDGARESMRAKARNAANGTGVSFRIADAVTGQTLGHIGINDINPAVRLARVGYWVLPESRGRQVATRALTLAARHAFTDLGLNRLELDHALGHDASCRIAERCGFRYEGTMRGAMFDAGRHDAFRDAHLHARIAADAEPEAGQGSGGRDSGVTATAAP</sequence>
<dbReference type="GO" id="GO:0008999">
    <property type="term" value="F:protein-N-terminal-alanine acetyltransferase activity"/>
    <property type="evidence" value="ECO:0007669"/>
    <property type="project" value="TreeGrafter"/>
</dbReference>
<protein>
    <submittedName>
        <fullName evidence="3">GNAT family N-acetyltransferase</fullName>
        <ecNumber evidence="3">2.3.-.-</ecNumber>
    </submittedName>
</protein>